<reference evidence="2 3" key="1">
    <citation type="submission" date="2017-02" db="EMBL/GenBank/DDBJ databases">
        <authorList>
            <person name="Peterson S.W."/>
        </authorList>
    </citation>
    <scope>NUCLEOTIDE SEQUENCE [LARGE SCALE GENOMIC DNA]</scope>
    <source>
        <strain evidence="2 3">ATCC 27749</strain>
    </source>
</reference>
<dbReference type="OrthoDB" id="1856222at2"/>
<dbReference type="AlphaFoldDB" id="A0A1T4XBX8"/>
<name>A0A1T4XBX8_9FIRM</name>
<proteinExistence type="predicted"/>
<keyword evidence="3" id="KW-1185">Reference proteome</keyword>
<evidence type="ECO:0000313" key="2">
    <source>
        <dbReference type="EMBL" id="SKA87026.1"/>
    </source>
</evidence>
<dbReference type="InterPro" id="IPR024760">
    <property type="entry name" value="HTH_dom_conjug_TS-like"/>
</dbReference>
<dbReference type="Pfam" id="PF12645">
    <property type="entry name" value="HTH_16"/>
    <property type="match status" value="1"/>
</dbReference>
<sequence>MGMFKNTLLLAQQGNEKAMEKLLNRYDPLLKKCSIIQGHFDEDLYQSLILEFVRAVSAFKI</sequence>
<feature type="domain" description="Helix-turn-helix conjugative transposon-like" evidence="1">
    <location>
        <begin position="7"/>
        <end position="60"/>
    </location>
</feature>
<dbReference type="GeneID" id="93338131"/>
<dbReference type="EMBL" id="FUYF01000008">
    <property type="protein sequence ID" value="SKA87026.1"/>
    <property type="molecule type" value="Genomic_DNA"/>
</dbReference>
<organism evidence="2 3">
    <name type="scientific">Gemmiger formicilis</name>
    <dbReference type="NCBI Taxonomy" id="745368"/>
    <lineage>
        <taxon>Bacteria</taxon>
        <taxon>Bacillati</taxon>
        <taxon>Bacillota</taxon>
        <taxon>Clostridia</taxon>
        <taxon>Eubacteriales</taxon>
        <taxon>Gemmiger</taxon>
    </lineage>
</organism>
<accession>A0A1T4XBX8</accession>
<dbReference type="Proteomes" id="UP000190286">
    <property type="component" value="Unassembled WGS sequence"/>
</dbReference>
<gene>
    <name evidence="2" type="ORF">SAMN02745178_01673</name>
</gene>
<evidence type="ECO:0000313" key="3">
    <source>
        <dbReference type="Proteomes" id="UP000190286"/>
    </source>
</evidence>
<evidence type="ECO:0000259" key="1">
    <source>
        <dbReference type="Pfam" id="PF12645"/>
    </source>
</evidence>
<dbReference type="RefSeq" id="WP_159447014.1">
    <property type="nucleotide sequence ID" value="NZ_CAKXDZ010000042.1"/>
</dbReference>
<protein>
    <submittedName>
        <fullName evidence="2">Helix-turn-helix domain-containing protein</fullName>
    </submittedName>
</protein>